<dbReference type="InterPro" id="IPR019825">
    <property type="entry name" value="Lectin_legB_Mn/Ca_BS"/>
</dbReference>
<comment type="caution">
    <text evidence="4">The sequence shown here is derived from an EMBL/GenBank/DDBJ whole genome shotgun (WGS) entry which is preliminary data.</text>
</comment>
<evidence type="ECO:0000313" key="4">
    <source>
        <dbReference type="EMBL" id="RYQ94981.1"/>
    </source>
</evidence>
<proteinExistence type="inferred from homology"/>
<dbReference type="PIRSF" id="PIRSF002690">
    <property type="entry name" value="L-type_lectin_plant"/>
    <property type="match status" value="1"/>
</dbReference>
<evidence type="ECO:0000259" key="3">
    <source>
        <dbReference type="Pfam" id="PF00139"/>
    </source>
</evidence>
<dbReference type="InterPro" id="IPR050258">
    <property type="entry name" value="Leguminous_Lectin"/>
</dbReference>
<dbReference type="PANTHER" id="PTHR32401:SF47">
    <property type="entry name" value="LEGUME LECTIN DOMAIN-CONTAINING PROTEIN"/>
    <property type="match status" value="1"/>
</dbReference>
<dbReference type="InterPro" id="IPR016363">
    <property type="entry name" value="L-lectin"/>
</dbReference>
<dbReference type="GO" id="GO:0030246">
    <property type="term" value="F:carbohydrate binding"/>
    <property type="evidence" value="ECO:0007669"/>
    <property type="project" value="UniProtKB-KW"/>
</dbReference>
<dbReference type="PROSITE" id="PS00308">
    <property type="entry name" value="LECTIN_LEGUME_ALPHA"/>
    <property type="match status" value="1"/>
</dbReference>
<protein>
    <recommendedName>
        <fullName evidence="3">Legume lectin domain-containing protein</fullName>
    </recommendedName>
</protein>
<dbReference type="InterPro" id="IPR000985">
    <property type="entry name" value="Lectin_LegA_CS"/>
</dbReference>
<dbReference type="Proteomes" id="UP000289738">
    <property type="component" value="Chromosome B08"/>
</dbReference>
<dbReference type="PANTHER" id="PTHR32401">
    <property type="entry name" value="CONCANAVALIN A-LIKE LECTIN FAMILY PROTEIN"/>
    <property type="match status" value="1"/>
</dbReference>
<sequence length="234" mass="25733">MGVSFNLHKFVPNNSKEIKFQGDATITDHNVIRLTNLDSDGNPLGNRVGRVLFSDPVHLYDHSGFRAGFETTFVFRISKPYNSEFAPGPGDGLAFFIANSNTEIPPESSGKFLGLFNDASDKIVAVEFDTFSNFEIGDPSYPHIGININSIRSSAVGYWNWHDGAVTTAKITYNSALKRITVSVSTYLDNQPDTLTYDVDLSTKLPEKVAVGLSASTGQYSQNTEILSWTFKSN</sequence>
<organism evidence="4 5">
    <name type="scientific">Arachis hypogaea</name>
    <name type="common">Peanut</name>
    <dbReference type="NCBI Taxonomy" id="3818"/>
    <lineage>
        <taxon>Eukaryota</taxon>
        <taxon>Viridiplantae</taxon>
        <taxon>Streptophyta</taxon>
        <taxon>Embryophyta</taxon>
        <taxon>Tracheophyta</taxon>
        <taxon>Spermatophyta</taxon>
        <taxon>Magnoliopsida</taxon>
        <taxon>eudicotyledons</taxon>
        <taxon>Gunneridae</taxon>
        <taxon>Pentapetalae</taxon>
        <taxon>rosids</taxon>
        <taxon>fabids</taxon>
        <taxon>Fabales</taxon>
        <taxon>Fabaceae</taxon>
        <taxon>Papilionoideae</taxon>
        <taxon>50 kb inversion clade</taxon>
        <taxon>dalbergioids sensu lato</taxon>
        <taxon>Dalbergieae</taxon>
        <taxon>Pterocarpus clade</taxon>
        <taxon>Arachis</taxon>
    </lineage>
</organism>
<dbReference type="SUPFAM" id="SSF49899">
    <property type="entry name" value="Concanavalin A-like lectins/glucanases"/>
    <property type="match status" value="1"/>
</dbReference>
<feature type="domain" description="Legume lectin" evidence="3">
    <location>
        <begin position="3"/>
        <end position="234"/>
    </location>
</feature>
<dbReference type="Gene3D" id="2.60.120.200">
    <property type="match status" value="1"/>
</dbReference>
<comment type="similarity">
    <text evidence="1">Belongs to the leguminous lectin family.</text>
</comment>
<evidence type="ECO:0000313" key="5">
    <source>
        <dbReference type="Proteomes" id="UP000289738"/>
    </source>
</evidence>
<evidence type="ECO:0000256" key="2">
    <source>
        <dbReference type="ARBA" id="ARBA00022734"/>
    </source>
</evidence>
<dbReference type="PROSITE" id="PS00307">
    <property type="entry name" value="LECTIN_LEGUME_BETA"/>
    <property type="match status" value="1"/>
</dbReference>
<dbReference type="AlphaFoldDB" id="A0A444XZ73"/>
<dbReference type="InterPro" id="IPR001220">
    <property type="entry name" value="Legume_lectin_dom"/>
</dbReference>
<dbReference type="InterPro" id="IPR013320">
    <property type="entry name" value="ConA-like_dom_sf"/>
</dbReference>
<accession>A0A444XZ73</accession>
<evidence type="ECO:0000256" key="1">
    <source>
        <dbReference type="ARBA" id="ARBA00007606"/>
    </source>
</evidence>
<reference evidence="4 5" key="1">
    <citation type="submission" date="2019-01" db="EMBL/GenBank/DDBJ databases">
        <title>Sequencing of cultivated peanut Arachis hypogaea provides insights into genome evolution and oil improvement.</title>
        <authorList>
            <person name="Chen X."/>
        </authorList>
    </citation>
    <scope>NUCLEOTIDE SEQUENCE [LARGE SCALE GENOMIC DNA]</scope>
    <source>
        <strain evidence="5">cv. Fuhuasheng</strain>
        <tissue evidence="4">Leaves</tissue>
    </source>
</reference>
<dbReference type="OrthoDB" id="1422267at2759"/>
<keyword evidence="2" id="KW-0430">Lectin</keyword>
<gene>
    <name evidence="4" type="ORF">Ahy_B08g089964</name>
</gene>
<name>A0A444XZ73_ARAHY</name>
<keyword evidence="5" id="KW-1185">Reference proteome</keyword>
<dbReference type="Pfam" id="PF00139">
    <property type="entry name" value="Lectin_legB"/>
    <property type="match status" value="1"/>
</dbReference>
<dbReference type="CDD" id="cd06899">
    <property type="entry name" value="lectin_legume_LecRK_Arcelin_ConA"/>
    <property type="match status" value="1"/>
</dbReference>
<dbReference type="EMBL" id="SDMP01000018">
    <property type="protein sequence ID" value="RYQ94981.1"/>
    <property type="molecule type" value="Genomic_DNA"/>
</dbReference>